<sequence>MYFADAAATVLPLHLHPRPAQPVRRRYAHPVVLRACVRCWELQSPHGLTQTSVRNSRPPKHDAERSDMCHGELKAARRRCANTAASYTPATPGFRICICTAVCSTLLPDAVFAQRSGGDRYHSRPRTGRTVPWSTTPLPPPQPHHSRPNMVWNSSTTMRGPGLCNGGHKNVECTLHPCLNPTSAHPPTGDHLAVITLKTLGRSVSRLHTHDPCLRCLWRLSCFSAWSAAHPRVQPHLEHGAGRIVDLPCETSLAQPPLLAVARTTANSAMLDPSSLNQAFGLFIGQPSSTSLSASLGLSFTRRPHITSAIGHRL</sequence>
<evidence type="ECO:0000313" key="3">
    <source>
        <dbReference type="Proteomes" id="UP000265663"/>
    </source>
</evidence>
<dbReference type="AlphaFoldDB" id="A0A3M7LVC4"/>
<reference evidence="2 3" key="1">
    <citation type="journal article" date="2014" name="PLoS ONE">
        <title>De novo Genome Assembly of the Fungal Plant Pathogen Pyrenophora semeniperda.</title>
        <authorList>
            <person name="Soliai M.M."/>
            <person name="Meyer S.E."/>
            <person name="Udall J.A."/>
            <person name="Elzinga D.E."/>
            <person name="Hermansen R.A."/>
            <person name="Bodily P.M."/>
            <person name="Hart A.A."/>
            <person name="Coleman C.E."/>
        </authorList>
    </citation>
    <scope>NUCLEOTIDE SEQUENCE [LARGE SCALE GENOMIC DNA]</scope>
    <source>
        <strain evidence="2 3">CCB06</strain>
        <tissue evidence="2">Mycelium</tissue>
    </source>
</reference>
<accession>A0A3M7LVC4</accession>
<dbReference type="EMBL" id="KE747806">
    <property type="protein sequence ID" value="RMZ66175.1"/>
    <property type="molecule type" value="Genomic_DNA"/>
</dbReference>
<dbReference type="Proteomes" id="UP000265663">
    <property type="component" value="Unassembled WGS sequence"/>
</dbReference>
<feature type="region of interest" description="Disordered" evidence="1">
    <location>
        <begin position="116"/>
        <end position="148"/>
    </location>
</feature>
<proteinExistence type="predicted"/>
<name>A0A3M7LVC4_9PLEO</name>
<evidence type="ECO:0000313" key="2">
    <source>
        <dbReference type="EMBL" id="RMZ66175.1"/>
    </source>
</evidence>
<evidence type="ECO:0000256" key="1">
    <source>
        <dbReference type="SAM" id="MobiDB-lite"/>
    </source>
</evidence>
<protein>
    <submittedName>
        <fullName evidence="2">Uncharacterized protein</fullName>
    </submittedName>
</protein>
<gene>
    <name evidence="2" type="ORF">GMOD_00005252</name>
</gene>
<organism evidence="2 3">
    <name type="scientific">Pyrenophora seminiperda CCB06</name>
    <dbReference type="NCBI Taxonomy" id="1302712"/>
    <lineage>
        <taxon>Eukaryota</taxon>
        <taxon>Fungi</taxon>
        <taxon>Dikarya</taxon>
        <taxon>Ascomycota</taxon>
        <taxon>Pezizomycotina</taxon>
        <taxon>Dothideomycetes</taxon>
        <taxon>Pleosporomycetidae</taxon>
        <taxon>Pleosporales</taxon>
        <taxon>Pleosporineae</taxon>
        <taxon>Pleosporaceae</taxon>
        <taxon>Pyrenophora</taxon>
    </lineage>
</organism>
<keyword evidence="3" id="KW-1185">Reference proteome</keyword>